<protein>
    <submittedName>
        <fullName evidence="4">Anthranilate synthase alpha subunit 2, chloroplastic-like isoform X2</fullName>
    </submittedName>
</protein>
<gene>
    <name evidence="4" type="ORF">Tci_059436</name>
</gene>
<dbReference type="InterPro" id="IPR005801">
    <property type="entry name" value="ADC_synthase"/>
</dbReference>
<keyword evidence="1" id="KW-0235">DNA replication</keyword>
<evidence type="ECO:0000259" key="2">
    <source>
        <dbReference type="Pfam" id="PF00425"/>
    </source>
</evidence>
<dbReference type="SUPFAM" id="SSF56322">
    <property type="entry name" value="ADC synthase"/>
    <property type="match status" value="2"/>
</dbReference>
<dbReference type="GO" id="GO:0006260">
    <property type="term" value="P:DNA replication"/>
    <property type="evidence" value="ECO:0007669"/>
    <property type="project" value="UniProtKB-KW"/>
</dbReference>
<evidence type="ECO:0000259" key="3">
    <source>
        <dbReference type="Pfam" id="PF09079"/>
    </source>
</evidence>
<dbReference type="InterPro" id="IPR015890">
    <property type="entry name" value="Chorismate_C"/>
</dbReference>
<reference evidence="4" key="1">
    <citation type="journal article" date="2019" name="Sci. Rep.">
        <title>Draft genome of Tanacetum cinerariifolium, the natural source of mosquito coil.</title>
        <authorList>
            <person name="Yamashiro T."/>
            <person name="Shiraishi A."/>
            <person name="Satake H."/>
            <person name="Nakayama K."/>
        </authorList>
    </citation>
    <scope>NUCLEOTIDE SEQUENCE</scope>
</reference>
<dbReference type="Pfam" id="PF09079">
    <property type="entry name" value="WHD_Cdc6"/>
    <property type="match status" value="1"/>
</dbReference>
<feature type="domain" description="Chorismate-utilising enzyme C-terminal" evidence="2">
    <location>
        <begin position="353"/>
        <end position="473"/>
    </location>
</feature>
<dbReference type="InterPro" id="IPR015163">
    <property type="entry name" value="Cdc6_C"/>
</dbReference>
<feature type="domain" description="Cdc6 C-terminal" evidence="3">
    <location>
        <begin position="210"/>
        <end position="266"/>
    </location>
</feature>
<dbReference type="GO" id="GO:0000162">
    <property type="term" value="P:L-tryptophan biosynthetic process"/>
    <property type="evidence" value="ECO:0007669"/>
    <property type="project" value="TreeGrafter"/>
</dbReference>
<dbReference type="Pfam" id="PF00425">
    <property type="entry name" value="Chorismate_bind"/>
    <property type="match status" value="2"/>
</dbReference>
<dbReference type="AlphaFoldDB" id="A0A6L2NMD0"/>
<proteinExistence type="predicted"/>
<dbReference type="InterPro" id="IPR019999">
    <property type="entry name" value="Anth_synth_I-like"/>
</dbReference>
<dbReference type="PANTHER" id="PTHR11236">
    <property type="entry name" value="AMINOBENZOATE/ANTHRANILATE SYNTHASE"/>
    <property type="match status" value="1"/>
</dbReference>
<sequence length="488" mass="54135">MDSKMGRMSLICYKGDKEGLWNEFSKLEASMKCWMVLVVSRHRRGRKEVTMLLGGHVKVIVVLVSYVSQATDAIEMLKKRIGSKSLNIQPLLLSVKQKDTSCMICYNKFGSAQALDRMLACVSTTLKKVTAFPISYVAQRVHTSVERQGASLWLCLFEPTAWIISNYSQTMVDGRHFLIPSFSHKHWNSVHGGTIEMLETRLRENACTSNLTSMIVLCSVVKLFRKGKKDTTIGELNKYYINLCKSTSIPPIGIMELSCMCRVLGDQVKAMELTDKLGVTRRGPYSGGFRGISFTRDMDISLALRKIVFPTASLYDTNKRRDWVAHLQAMAGIVADSDPGDEQRECENKAAALAHAIDLVVIVTGELLDELSTWDALRVALPIGIVSGAPKVKAMELTDKLGVTRRGPYSGGFRGISFTRDMDISLALRKIVFPTASLYDTNKRRDWVAHLQAMAGIVANSDPGDEQRECENKAAALAHAIDLVVIVC</sequence>
<name>A0A6L2NMD0_TANCI</name>
<accession>A0A6L2NMD0</accession>
<evidence type="ECO:0000313" key="4">
    <source>
        <dbReference type="EMBL" id="GEU87458.1"/>
    </source>
</evidence>
<dbReference type="EMBL" id="BKCJ010009543">
    <property type="protein sequence ID" value="GEU87458.1"/>
    <property type="molecule type" value="Genomic_DNA"/>
</dbReference>
<dbReference type="PANTHER" id="PTHR11236:SF9">
    <property type="entry name" value="ANTHRANILATE SYNTHASE COMPONENT 1"/>
    <property type="match status" value="1"/>
</dbReference>
<feature type="domain" description="Chorismate-utilising enzyme C-terminal" evidence="2">
    <location>
        <begin position="269"/>
        <end position="349"/>
    </location>
</feature>
<comment type="caution">
    <text evidence="4">The sequence shown here is derived from an EMBL/GenBank/DDBJ whole genome shotgun (WGS) entry which is preliminary data.</text>
</comment>
<evidence type="ECO:0000256" key="1">
    <source>
        <dbReference type="ARBA" id="ARBA00022705"/>
    </source>
</evidence>
<organism evidence="4">
    <name type="scientific">Tanacetum cinerariifolium</name>
    <name type="common">Dalmatian daisy</name>
    <name type="synonym">Chrysanthemum cinerariifolium</name>
    <dbReference type="NCBI Taxonomy" id="118510"/>
    <lineage>
        <taxon>Eukaryota</taxon>
        <taxon>Viridiplantae</taxon>
        <taxon>Streptophyta</taxon>
        <taxon>Embryophyta</taxon>
        <taxon>Tracheophyta</taxon>
        <taxon>Spermatophyta</taxon>
        <taxon>Magnoliopsida</taxon>
        <taxon>eudicotyledons</taxon>
        <taxon>Gunneridae</taxon>
        <taxon>Pentapetalae</taxon>
        <taxon>asterids</taxon>
        <taxon>campanulids</taxon>
        <taxon>Asterales</taxon>
        <taxon>Asteraceae</taxon>
        <taxon>Asteroideae</taxon>
        <taxon>Anthemideae</taxon>
        <taxon>Anthemidinae</taxon>
        <taxon>Tanacetum</taxon>
    </lineage>
</organism>
<dbReference type="Gene3D" id="3.60.120.10">
    <property type="entry name" value="Anthranilate synthase"/>
    <property type="match status" value="2"/>
</dbReference>